<feature type="domain" description="Solute-binding protein family 3/N-terminal" evidence="3">
    <location>
        <begin position="50"/>
        <end position="275"/>
    </location>
</feature>
<dbReference type="Pfam" id="PF00497">
    <property type="entry name" value="SBP_bac_3"/>
    <property type="match status" value="1"/>
</dbReference>
<name>A0ABP8GPY7_9BURK</name>
<sequence length="289" mass="31090">MSSPSTSFSKWSTLACAAALAAAAILAPASSARAQAQTRDTFERILSEKKIRFGYITAPPGIIRNPASGELSGFYVDAARTIAQLMKVEPVFVETTWANFVSGLQADQFDVSIAATFATIPRAMAVSFTEPINYQSFSGVARKGGAQFKDLADLNKPGVRIAVVQGSAGHEFVTQNLPQAQVVALATANLQQPFLEVSAGRADVAIQDESQVKRYVPAHPEVEAILGGKLFNTLPITWAVRRGDMTLLNFMNTSLTYMLTSGKWDGIVSKYGPTGRYKDTPQLVPFGTF</sequence>
<dbReference type="Proteomes" id="UP001501671">
    <property type="component" value="Unassembled WGS sequence"/>
</dbReference>
<protein>
    <recommendedName>
        <fullName evidence="3">Solute-binding protein family 3/N-terminal domain-containing protein</fullName>
    </recommendedName>
</protein>
<dbReference type="PANTHER" id="PTHR35936">
    <property type="entry name" value="MEMBRANE-BOUND LYTIC MUREIN TRANSGLYCOSYLASE F"/>
    <property type="match status" value="1"/>
</dbReference>
<keyword evidence="5" id="KW-1185">Reference proteome</keyword>
<dbReference type="SUPFAM" id="SSF53850">
    <property type="entry name" value="Periplasmic binding protein-like II"/>
    <property type="match status" value="1"/>
</dbReference>
<evidence type="ECO:0000313" key="4">
    <source>
        <dbReference type="EMBL" id="GAA4328168.1"/>
    </source>
</evidence>
<reference evidence="5" key="1">
    <citation type="journal article" date="2019" name="Int. J. Syst. Evol. Microbiol.">
        <title>The Global Catalogue of Microorganisms (GCM) 10K type strain sequencing project: providing services to taxonomists for standard genome sequencing and annotation.</title>
        <authorList>
            <consortium name="The Broad Institute Genomics Platform"/>
            <consortium name="The Broad Institute Genome Sequencing Center for Infectious Disease"/>
            <person name="Wu L."/>
            <person name="Ma J."/>
        </authorList>
    </citation>
    <scope>NUCLEOTIDE SEQUENCE [LARGE SCALE GENOMIC DNA]</scope>
    <source>
        <strain evidence="5">JCM 17666</strain>
    </source>
</reference>
<evidence type="ECO:0000256" key="2">
    <source>
        <dbReference type="SAM" id="SignalP"/>
    </source>
</evidence>
<comment type="caution">
    <text evidence="4">The sequence shown here is derived from an EMBL/GenBank/DDBJ whole genome shotgun (WGS) entry which is preliminary data.</text>
</comment>
<evidence type="ECO:0000259" key="3">
    <source>
        <dbReference type="SMART" id="SM00062"/>
    </source>
</evidence>
<keyword evidence="1 2" id="KW-0732">Signal</keyword>
<evidence type="ECO:0000256" key="1">
    <source>
        <dbReference type="ARBA" id="ARBA00022729"/>
    </source>
</evidence>
<feature type="chain" id="PRO_5046535225" description="Solute-binding protein family 3/N-terminal domain-containing protein" evidence="2">
    <location>
        <begin position="35"/>
        <end position="289"/>
    </location>
</feature>
<dbReference type="SMART" id="SM00062">
    <property type="entry name" value="PBPb"/>
    <property type="match status" value="1"/>
</dbReference>
<evidence type="ECO:0000313" key="5">
    <source>
        <dbReference type="Proteomes" id="UP001501671"/>
    </source>
</evidence>
<dbReference type="InterPro" id="IPR006311">
    <property type="entry name" value="TAT_signal"/>
</dbReference>
<dbReference type="InterPro" id="IPR001638">
    <property type="entry name" value="Solute-binding_3/MltF_N"/>
</dbReference>
<dbReference type="RefSeq" id="WP_345247656.1">
    <property type="nucleotide sequence ID" value="NZ_BAABFO010000005.1"/>
</dbReference>
<dbReference type="PROSITE" id="PS51318">
    <property type="entry name" value="TAT"/>
    <property type="match status" value="1"/>
</dbReference>
<proteinExistence type="predicted"/>
<feature type="signal peptide" evidence="2">
    <location>
        <begin position="1"/>
        <end position="34"/>
    </location>
</feature>
<dbReference type="EMBL" id="BAABFO010000005">
    <property type="protein sequence ID" value="GAA4328168.1"/>
    <property type="molecule type" value="Genomic_DNA"/>
</dbReference>
<accession>A0ABP8GPY7</accession>
<dbReference type="CDD" id="cd13530">
    <property type="entry name" value="PBP2_peptides_like"/>
    <property type="match status" value="1"/>
</dbReference>
<organism evidence="4 5">
    <name type="scientific">Pigmentiphaga soli</name>
    <dbReference type="NCBI Taxonomy" id="1007095"/>
    <lineage>
        <taxon>Bacteria</taxon>
        <taxon>Pseudomonadati</taxon>
        <taxon>Pseudomonadota</taxon>
        <taxon>Betaproteobacteria</taxon>
        <taxon>Burkholderiales</taxon>
        <taxon>Alcaligenaceae</taxon>
        <taxon>Pigmentiphaga</taxon>
    </lineage>
</organism>
<dbReference type="PANTHER" id="PTHR35936:SF17">
    <property type="entry name" value="ARGININE-BINDING EXTRACELLULAR PROTEIN ARTP"/>
    <property type="match status" value="1"/>
</dbReference>
<dbReference type="Gene3D" id="3.40.190.10">
    <property type="entry name" value="Periplasmic binding protein-like II"/>
    <property type="match status" value="2"/>
</dbReference>
<gene>
    <name evidence="4" type="ORF">GCM10023144_13690</name>
</gene>